<sequence length="105" mass="11438">MCVMQTVPNTLVLPVQIQDGGFTVTRVPNATLQPVHDTNSLSPYVPQIPNVTTVTSVAQDRNSIQIGKLLSIDDSGQVLLELLHGDIEMVTLDQLCLYCDSFQAL</sequence>
<evidence type="ECO:0000313" key="1">
    <source>
        <dbReference type="EMBL" id="JAG27006.1"/>
    </source>
</evidence>
<reference evidence="1" key="2">
    <citation type="submission" date="2014-07" db="EMBL/GenBank/DDBJ databases">
        <authorList>
            <person name="Hull J."/>
        </authorList>
    </citation>
    <scope>NUCLEOTIDE SEQUENCE</scope>
</reference>
<dbReference type="GO" id="GO:0008483">
    <property type="term" value="F:transaminase activity"/>
    <property type="evidence" value="ECO:0007669"/>
    <property type="project" value="UniProtKB-KW"/>
</dbReference>
<keyword evidence="1" id="KW-0808">Transferase</keyword>
<accession>A0A0A9Y5V2</accession>
<dbReference type="EMBL" id="GBHO01016598">
    <property type="protein sequence ID" value="JAG27006.1"/>
    <property type="molecule type" value="Transcribed_RNA"/>
</dbReference>
<reference evidence="1" key="1">
    <citation type="journal article" date="2014" name="PLoS ONE">
        <title>Transcriptome-Based Identification of ABC Transporters in the Western Tarnished Plant Bug Lygus hesperus.</title>
        <authorList>
            <person name="Hull J.J."/>
            <person name="Chaney K."/>
            <person name="Geib S.M."/>
            <person name="Fabrick J.A."/>
            <person name="Brent C.S."/>
            <person name="Walsh D."/>
            <person name="Lavine L.C."/>
        </authorList>
    </citation>
    <scope>NUCLEOTIDE SEQUENCE</scope>
</reference>
<name>A0A0A9Y5V2_LYGHE</name>
<gene>
    <name evidence="1" type="primary">glmS_4</name>
    <name evidence="1" type="ORF">CM83_6356</name>
</gene>
<organism evidence="1">
    <name type="scientific">Lygus hesperus</name>
    <name type="common">Western plant bug</name>
    <dbReference type="NCBI Taxonomy" id="30085"/>
    <lineage>
        <taxon>Eukaryota</taxon>
        <taxon>Metazoa</taxon>
        <taxon>Ecdysozoa</taxon>
        <taxon>Arthropoda</taxon>
        <taxon>Hexapoda</taxon>
        <taxon>Insecta</taxon>
        <taxon>Pterygota</taxon>
        <taxon>Neoptera</taxon>
        <taxon>Paraneoptera</taxon>
        <taxon>Hemiptera</taxon>
        <taxon>Heteroptera</taxon>
        <taxon>Panheteroptera</taxon>
        <taxon>Cimicomorpha</taxon>
        <taxon>Miridae</taxon>
        <taxon>Mirini</taxon>
        <taxon>Lygus</taxon>
    </lineage>
</organism>
<dbReference type="AlphaFoldDB" id="A0A0A9Y5V2"/>
<proteinExistence type="predicted"/>
<protein>
    <submittedName>
        <fullName evidence="1">Glucosamine--fructose-6-phosphate aminotransferase [isomerizing]</fullName>
    </submittedName>
</protein>
<keyword evidence="1" id="KW-0032">Aminotransferase</keyword>